<dbReference type="PROSITE" id="PS01033">
    <property type="entry name" value="GLOBIN"/>
    <property type="match status" value="1"/>
</dbReference>
<evidence type="ECO:0000256" key="5">
    <source>
        <dbReference type="ARBA" id="ARBA00023004"/>
    </source>
</evidence>
<name>A0A2G9U0R5_TELCI</name>
<dbReference type="InterPro" id="IPR009050">
    <property type="entry name" value="Globin-like_sf"/>
</dbReference>
<evidence type="ECO:0000313" key="9">
    <source>
        <dbReference type="EMBL" id="PIO63758.1"/>
    </source>
</evidence>
<dbReference type="InterPro" id="IPR000971">
    <property type="entry name" value="Globin"/>
</dbReference>
<reference evidence="9 10" key="1">
    <citation type="submission" date="2015-09" db="EMBL/GenBank/DDBJ databases">
        <title>Draft genome of the parasitic nematode Teladorsagia circumcincta isolate WARC Sus (inbred).</title>
        <authorList>
            <person name="Mitreva M."/>
        </authorList>
    </citation>
    <scope>NUCLEOTIDE SEQUENCE [LARGE SCALE GENOMIC DNA]</scope>
    <source>
        <strain evidence="9 10">S</strain>
    </source>
</reference>
<dbReference type="GO" id="GO:0005344">
    <property type="term" value="F:oxygen carrier activity"/>
    <property type="evidence" value="ECO:0007669"/>
    <property type="project" value="UniProtKB-KW"/>
</dbReference>
<dbReference type="Pfam" id="PF00042">
    <property type="entry name" value="Globin"/>
    <property type="match status" value="1"/>
</dbReference>
<keyword evidence="10" id="KW-1185">Reference proteome</keyword>
<dbReference type="GO" id="GO:0020037">
    <property type="term" value="F:heme binding"/>
    <property type="evidence" value="ECO:0007669"/>
    <property type="project" value="InterPro"/>
</dbReference>
<sequence>MADVKKACLESLSVVPLGRGPAEVQNGKDIYKYLFGHHPDLRKYFKGAENFTPDDVQKSERFEKQGTALLMSVHIFANLYDNEMVFRAFCRDLIDRHVGRGLDPTLWKAFWGIWVAFLESKGATLTADQKAAWEKLGTLFNEECQLQLAKHGLPHT</sequence>
<evidence type="ECO:0000256" key="2">
    <source>
        <dbReference type="ARBA" id="ARBA00022617"/>
    </source>
</evidence>
<feature type="binding site" description="proximal binding residue" evidence="6">
    <location>
        <position position="97"/>
    </location>
    <ligand>
        <name>heme</name>
        <dbReference type="ChEBI" id="CHEBI:30413"/>
    </ligand>
    <ligandPart>
        <name>Fe</name>
        <dbReference type="ChEBI" id="CHEBI:18248"/>
    </ligandPart>
</feature>
<dbReference type="InterPro" id="IPR012085">
    <property type="entry name" value="Globin_nematode"/>
</dbReference>
<evidence type="ECO:0000256" key="4">
    <source>
        <dbReference type="ARBA" id="ARBA00022723"/>
    </source>
</evidence>
<proteinExistence type="inferred from homology"/>
<dbReference type="AlphaFoldDB" id="A0A2G9U0R5"/>
<gene>
    <name evidence="9" type="ORF">TELCIR_14635</name>
</gene>
<dbReference type="PIRSF" id="PIRSF002026">
    <property type="entry name" value="Nematode_globin"/>
    <property type="match status" value="1"/>
</dbReference>
<dbReference type="CDD" id="cd01040">
    <property type="entry name" value="Mb-like"/>
    <property type="match status" value="1"/>
</dbReference>
<dbReference type="Proteomes" id="UP000230423">
    <property type="component" value="Unassembled WGS sequence"/>
</dbReference>
<dbReference type="OrthoDB" id="5820458at2759"/>
<keyword evidence="1 7" id="KW-0813">Transport</keyword>
<evidence type="ECO:0000313" key="10">
    <source>
        <dbReference type="Proteomes" id="UP000230423"/>
    </source>
</evidence>
<dbReference type="Gene3D" id="1.10.490.10">
    <property type="entry name" value="Globins"/>
    <property type="match status" value="1"/>
</dbReference>
<feature type="domain" description="Globin" evidence="8">
    <location>
        <begin position="1"/>
        <end position="149"/>
    </location>
</feature>
<accession>A0A2G9U0R5</accession>
<organism evidence="9 10">
    <name type="scientific">Teladorsagia circumcincta</name>
    <name type="common">Brown stomach worm</name>
    <name type="synonym">Ostertagia circumcincta</name>
    <dbReference type="NCBI Taxonomy" id="45464"/>
    <lineage>
        <taxon>Eukaryota</taxon>
        <taxon>Metazoa</taxon>
        <taxon>Ecdysozoa</taxon>
        <taxon>Nematoda</taxon>
        <taxon>Chromadorea</taxon>
        <taxon>Rhabditida</taxon>
        <taxon>Rhabditina</taxon>
        <taxon>Rhabditomorpha</taxon>
        <taxon>Strongyloidea</taxon>
        <taxon>Trichostrongylidae</taxon>
        <taxon>Teladorsagia</taxon>
    </lineage>
</organism>
<evidence type="ECO:0000256" key="6">
    <source>
        <dbReference type="PIRSR" id="PIRSR002026-1"/>
    </source>
</evidence>
<dbReference type="InterPro" id="IPR012292">
    <property type="entry name" value="Globin/Proto"/>
</dbReference>
<dbReference type="InterPro" id="IPR044399">
    <property type="entry name" value="Mb-like_M"/>
</dbReference>
<dbReference type="GO" id="GO:0005506">
    <property type="term" value="F:iron ion binding"/>
    <property type="evidence" value="ECO:0007669"/>
    <property type="project" value="InterPro"/>
</dbReference>
<dbReference type="EMBL" id="KZ350555">
    <property type="protein sequence ID" value="PIO63758.1"/>
    <property type="molecule type" value="Genomic_DNA"/>
</dbReference>
<keyword evidence="2 7" id="KW-0349">Heme</keyword>
<evidence type="ECO:0000259" key="8">
    <source>
        <dbReference type="PROSITE" id="PS01033"/>
    </source>
</evidence>
<keyword evidence="4 6" id="KW-0479">Metal-binding</keyword>
<evidence type="ECO:0000256" key="3">
    <source>
        <dbReference type="ARBA" id="ARBA00022621"/>
    </source>
</evidence>
<comment type="similarity">
    <text evidence="7">Belongs to the globin family.</text>
</comment>
<evidence type="ECO:0000256" key="1">
    <source>
        <dbReference type="ARBA" id="ARBA00022448"/>
    </source>
</evidence>
<protein>
    <submittedName>
        <fullName evidence="9">Globin</fullName>
    </submittedName>
</protein>
<keyword evidence="5 6" id="KW-0408">Iron</keyword>
<evidence type="ECO:0000256" key="7">
    <source>
        <dbReference type="RuleBase" id="RU000356"/>
    </source>
</evidence>
<dbReference type="GO" id="GO:0019825">
    <property type="term" value="F:oxygen binding"/>
    <property type="evidence" value="ECO:0007669"/>
    <property type="project" value="InterPro"/>
</dbReference>
<dbReference type="SUPFAM" id="SSF46458">
    <property type="entry name" value="Globin-like"/>
    <property type="match status" value="1"/>
</dbReference>
<keyword evidence="3 7" id="KW-0561">Oxygen transport</keyword>